<accession>A0ABD1XWB4</accession>
<organism evidence="2 3">
    <name type="scientific">Riccia fluitans</name>
    <dbReference type="NCBI Taxonomy" id="41844"/>
    <lineage>
        <taxon>Eukaryota</taxon>
        <taxon>Viridiplantae</taxon>
        <taxon>Streptophyta</taxon>
        <taxon>Embryophyta</taxon>
        <taxon>Marchantiophyta</taxon>
        <taxon>Marchantiopsida</taxon>
        <taxon>Marchantiidae</taxon>
        <taxon>Marchantiales</taxon>
        <taxon>Ricciaceae</taxon>
        <taxon>Riccia</taxon>
    </lineage>
</organism>
<comment type="caution">
    <text evidence="2">The sequence shown here is derived from an EMBL/GenBank/DDBJ whole genome shotgun (WGS) entry which is preliminary data.</text>
</comment>
<feature type="compositionally biased region" description="Polar residues" evidence="1">
    <location>
        <begin position="18"/>
        <end position="31"/>
    </location>
</feature>
<sequence>MEIKTNSKNNDEHAPTSGDENQGAQTVSLNDGGQLVIGSNGRRSEPGRQRNDNEPVQSEGTRIELPTWTTNQACEETRHTTT</sequence>
<dbReference type="AlphaFoldDB" id="A0ABD1XWB4"/>
<feature type="compositionally biased region" description="Basic and acidic residues" evidence="1">
    <location>
        <begin position="42"/>
        <end position="53"/>
    </location>
</feature>
<reference evidence="2 3" key="1">
    <citation type="submission" date="2024-09" db="EMBL/GenBank/DDBJ databases">
        <title>Chromosome-scale assembly of Riccia fluitans.</title>
        <authorList>
            <person name="Paukszto L."/>
            <person name="Sawicki J."/>
            <person name="Karawczyk K."/>
            <person name="Piernik-Szablinska J."/>
            <person name="Szczecinska M."/>
            <person name="Mazdziarz M."/>
        </authorList>
    </citation>
    <scope>NUCLEOTIDE SEQUENCE [LARGE SCALE GENOMIC DNA]</scope>
    <source>
        <strain evidence="2">Rf_01</strain>
        <tissue evidence="2">Aerial parts of the thallus</tissue>
    </source>
</reference>
<dbReference type="Proteomes" id="UP001605036">
    <property type="component" value="Unassembled WGS sequence"/>
</dbReference>
<evidence type="ECO:0000313" key="3">
    <source>
        <dbReference type="Proteomes" id="UP001605036"/>
    </source>
</evidence>
<evidence type="ECO:0000256" key="1">
    <source>
        <dbReference type="SAM" id="MobiDB-lite"/>
    </source>
</evidence>
<proteinExistence type="predicted"/>
<name>A0ABD1XWB4_9MARC</name>
<evidence type="ECO:0000313" key="2">
    <source>
        <dbReference type="EMBL" id="KAL2612226.1"/>
    </source>
</evidence>
<feature type="region of interest" description="Disordered" evidence="1">
    <location>
        <begin position="1"/>
        <end position="82"/>
    </location>
</feature>
<gene>
    <name evidence="2" type="ORF">R1flu_023918</name>
</gene>
<keyword evidence="3" id="KW-1185">Reference proteome</keyword>
<protein>
    <submittedName>
        <fullName evidence="2">Uncharacterized protein</fullName>
    </submittedName>
</protein>
<feature type="compositionally biased region" description="Basic and acidic residues" evidence="1">
    <location>
        <begin position="1"/>
        <end position="14"/>
    </location>
</feature>
<dbReference type="EMBL" id="JBHFFA010000007">
    <property type="protein sequence ID" value="KAL2612226.1"/>
    <property type="molecule type" value="Genomic_DNA"/>
</dbReference>